<reference evidence="2 3" key="1">
    <citation type="submission" date="2019-11" db="EMBL/GenBank/DDBJ databases">
        <title>Cellulosimicrobium composti sp. nov. isolated from a compost.</title>
        <authorList>
            <person name="Yang Y."/>
        </authorList>
    </citation>
    <scope>NUCLEOTIDE SEQUENCE [LARGE SCALE GENOMIC DNA]</scope>
    <source>
        <strain evidence="2 3">BIT-GX5</strain>
    </source>
</reference>
<dbReference type="Gene3D" id="3.40.630.30">
    <property type="match status" value="1"/>
</dbReference>
<proteinExistence type="predicted"/>
<evidence type="ECO:0000259" key="1">
    <source>
        <dbReference type="Pfam" id="PF00583"/>
    </source>
</evidence>
<dbReference type="Proteomes" id="UP000440668">
    <property type="component" value="Unassembled WGS sequence"/>
</dbReference>
<dbReference type="EMBL" id="WMKA01000038">
    <property type="protein sequence ID" value="MTG90103.1"/>
    <property type="molecule type" value="Genomic_DNA"/>
</dbReference>
<dbReference type="InterPro" id="IPR000182">
    <property type="entry name" value="GNAT_dom"/>
</dbReference>
<feature type="domain" description="N-acetyltransferase" evidence="1">
    <location>
        <begin position="67"/>
        <end position="154"/>
    </location>
</feature>
<sequence>MRFVEIENERGERFVHAAVARAVVGYSAKDPVPAKARRQAHLDAIFRGHGRAPAASTVLAATDQKGNELYGAVVLDAPFYATLAVQDPERARALAQLHRVVAGLFVADAYRGDGLGTYLLCEIAAGHALERGARYLDGFVDDRNGSADFYRTAGLTVMAHNTGLPSRRPSLTALEHHQELDGHWFYLDLWATYVDRMRCKECAGELTFVPDDLGGDLRCPRTRVDEVGRLVHDVRPAPGGQP</sequence>
<dbReference type="Pfam" id="PF00583">
    <property type="entry name" value="Acetyltransf_1"/>
    <property type="match status" value="1"/>
</dbReference>
<evidence type="ECO:0000313" key="2">
    <source>
        <dbReference type="EMBL" id="MTG90103.1"/>
    </source>
</evidence>
<gene>
    <name evidence="2" type="ORF">GJV82_14280</name>
</gene>
<name>A0A6N7ZLF1_9MICO</name>
<comment type="caution">
    <text evidence="2">The sequence shown here is derived from an EMBL/GenBank/DDBJ whole genome shotgun (WGS) entry which is preliminary data.</text>
</comment>
<protein>
    <submittedName>
        <fullName evidence="2">GNAT family N-acetyltransferase</fullName>
    </submittedName>
</protein>
<dbReference type="AlphaFoldDB" id="A0A6N7ZLF1"/>
<keyword evidence="2" id="KW-0808">Transferase</keyword>
<dbReference type="InterPro" id="IPR016181">
    <property type="entry name" value="Acyl_CoA_acyltransferase"/>
</dbReference>
<organism evidence="2 3">
    <name type="scientific">Cellulosimicrobium composti</name>
    <dbReference type="NCBI Taxonomy" id="2672572"/>
    <lineage>
        <taxon>Bacteria</taxon>
        <taxon>Bacillati</taxon>
        <taxon>Actinomycetota</taxon>
        <taxon>Actinomycetes</taxon>
        <taxon>Micrococcales</taxon>
        <taxon>Promicromonosporaceae</taxon>
        <taxon>Cellulosimicrobium</taxon>
    </lineage>
</organism>
<dbReference type="GO" id="GO:0016747">
    <property type="term" value="F:acyltransferase activity, transferring groups other than amino-acyl groups"/>
    <property type="evidence" value="ECO:0007669"/>
    <property type="project" value="InterPro"/>
</dbReference>
<dbReference type="SUPFAM" id="SSF55729">
    <property type="entry name" value="Acyl-CoA N-acyltransferases (Nat)"/>
    <property type="match status" value="1"/>
</dbReference>
<accession>A0A6N7ZLF1</accession>
<evidence type="ECO:0000313" key="3">
    <source>
        <dbReference type="Proteomes" id="UP000440668"/>
    </source>
</evidence>